<feature type="compositionally biased region" description="Basic and acidic residues" evidence="1">
    <location>
        <begin position="163"/>
        <end position="174"/>
    </location>
</feature>
<feature type="region of interest" description="Disordered" evidence="1">
    <location>
        <begin position="55"/>
        <end position="177"/>
    </location>
</feature>
<feature type="region of interest" description="Disordered" evidence="1">
    <location>
        <begin position="367"/>
        <end position="397"/>
    </location>
</feature>
<feature type="compositionally biased region" description="Basic residues" evidence="1">
    <location>
        <begin position="73"/>
        <end position="86"/>
    </location>
</feature>
<comment type="caution">
    <text evidence="2">The sequence shown here is derived from an EMBL/GenBank/DDBJ whole genome shotgun (WGS) entry which is preliminary data.</text>
</comment>
<proteinExistence type="predicted"/>
<protein>
    <submittedName>
        <fullName evidence="2">Uncharacterized protein</fullName>
    </submittedName>
</protein>
<evidence type="ECO:0000313" key="2">
    <source>
        <dbReference type="EMBL" id="OMP12955.1"/>
    </source>
</evidence>
<feature type="compositionally biased region" description="Low complexity" evidence="1">
    <location>
        <begin position="87"/>
        <end position="96"/>
    </location>
</feature>
<evidence type="ECO:0000256" key="1">
    <source>
        <dbReference type="SAM" id="MobiDB-lite"/>
    </source>
</evidence>
<reference evidence="3" key="1">
    <citation type="submission" date="2013-09" db="EMBL/GenBank/DDBJ databases">
        <title>Corchorus olitorius genome sequencing.</title>
        <authorList>
            <person name="Alam M."/>
            <person name="Haque M.S."/>
            <person name="Islam M.S."/>
            <person name="Emdad E.M."/>
            <person name="Islam M.M."/>
            <person name="Ahmed B."/>
            <person name="Halim A."/>
            <person name="Hossen Q.M.M."/>
            <person name="Hossain M.Z."/>
            <person name="Ahmed R."/>
            <person name="Khan M.M."/>
            <person name="Islam R."/>
            <person name="Rashid M.M."/>
            <person name="Khan S.A."/>
            <person name="Rahman M.S."/>
            <person name="Alam M."/>
            <person name="Yahiya A.S."/>
            <person name="Khan M.S."/>
            <person name="Azam M.S."/>
            <person name="Haque T."/>
            <person name="Lashkar M.Z.H."/>
            <person name="Akhand A.I."/>
            <person name="Morshed G."/>
            <person name="Roy S."/>
            <person name="Uddin K.S."/>
            <person name="Rabeya T."/>
            <person name="Hossain A.S."/>
            <person name="Chowdhury A."/>
            <person name="Snigdha A.R."/>
            <person name="Mortoza M.S."/>
            <person name="Matin S.A."/>
            <person name="Hoque S.M.E."/>
            <person name="Islam M.K."/>
            <person name="Roy D.K."/>
            <person name="Haider R."/>
            <person name="Moosa M.M."/>
            <person name="Elias S.M."/>
            <person name="Hasan A.M."/>
            <person name="Jahan S."/>
            <person name="Shafiuddin M."/>
            <person name="Mahmood N."/>
            <person name="Shommy N.S."/>
        </authorList>
    </citation>
    <scope>NUCLEOTIDE SEQUENCE [LARGE SCALE GENOMIC DNA]</scope>
    <source>
        <strain evidence="3">cv. O-4</strain>
    </source>
</reference>
<name>A0A1R3L0S7_9ROSI</name>
<evidence type="ECO:0000313" key="3">
    <source>
        <dbReference type="Proteomes" id="UP000187203"/>
    </source>
</evidence>
<feature type="compositionally biased region" description="Pro residues" evidence="1">
    <location>
        <begin position="97"/>
        <end position="106"/>
    </location>
</feature>
<organism evidence="2 3">
    <name type="scientific">Corchorus olitorius</name>
    <dbReference type="NCBI Taxonomy" id="93759"/>
    <lineage>
        <taxon>Eukaryota</taxon>
        <taxon>Viridiplantae</taxon>
        <taxon>Streptophyta</taxon>
        <taxon>Embryophyta</taxon>
        <taxon>Tracheophyta</taxon>
        <taxon>Spermatophyta</taxon>
        <taxon>Magnoliopsida</taxon>
        <taxon>eudicotyledons</taxon>
        <taxon>Gunneridae</taxon>
        <taxon>Pentapetalae</taxon>
        <taxon>rosids</taxon>
        <taxon>malvids</taxon>
        <taxon>Malvales</taxon>
        <taxon>Malvaceae</taxon>
        <taxon>Grewioideae</taxon>
        <taxon>Apeibeae</taxon>
        <taxon>Corchorus</taxon>
    </lineage>
</organism>
<gene>
    <name evidence="2" type="ORF">COLO4_02527</name>
</gene>
<dbReference type="EMBL" id="AWUE01005533">
    <property type="protein sequence ID" value="OMP12955.1"/>
    <property type="molecule type" value="Genomic_DNA"/>
</dbReference>
<dbReference type="AlphaFoldDB" id="A0A1R3L0S7"/>
<accession>A0A1R3L0S7</accession>
<dbReference type="Proteomes" id="UP000187203">
    <property type="component" value="Unassembled WGS sequence"/>
</dbReference>
<keyword evidence="3" id="KW-1185">Reference proteome</keyword>
<sequence length="397" mass="42753">MTLPPAHGHVDGSAATATAAPACSARAPLISGLGFQRRAVPSGEVVGAFMRRRADRDGRVAPGWRQTPARAWRPGRRSARRFRASARGKTPAGRSRPPSPGWPPAVTPASAARWPAMVSGTRATAKPAVTTSTAATRGANARSVRCGERSATSSSNAIAAKPASERRRSSRTEANRGGVQAGTICSVICRGGRGRWCTQWQHGAPLPGALGQQRVHRQCHRRALQVCTPQKGLRACRLDIGDERGEEIGLHADRLIFNGAAHAGGQRIGEGQACKARLLRGIARQITRGIFEAGEHAVVHQRLKLRGDLLGAFQRRLFRCSRNHHQIAHIGCAHVCAQAGVERLALRGDGAQRGEFAAPQAIAVQHKRRTCTDEHRRQQPAQARCGRRRPRQPRAHA</sequence>
<feature type="compositionally biased region" description="Basic residues" evidence="1">
    <location>
        <begin position="385"/>
        <end position="397"/>
    </location>
</feature>